<dbReference type="GO" id="GO:0005524">
    <property type="term" value="F:ATP binding"/>
    <property type="evidence" value="ECO:0007669"/>
    <property type="project" value="UniProtKB-KW"/>
</dbReference>
<dbReference type="SUPFAM" id="SSF90123">
    <property type="entry name" value="ABC transporter transmembrane region"/>
    <property type="match status" value="2"/>
</dbReference>
<evidence type="ECO:0000256" key="6">
    <source>
        <dbReference type="ARBA" id="ARBA00022741"/>
    </source>
</evidence>
<proteinExistence type="inferred from homology"/>
<feature type="region of interest" description="Disordered" evidence="11">
    <location>
        <begin position="874"/>
        <end position="922"/>
    </location>
</feature>
<evidence type="ECO:0000259" key="14">
    <source>
        <dbReference type="PROSITE" id="PS50929"/>
    </source>
</evidence>
<keyword evidence="9 12" id="KW-0472">Membrane</keyword>
<feature type="compositionally biased region" description="Low complexity" evidence="11">
    <location>
        <begin position="898"/>
        <end position="910"/>
    </location>
</feature>
<feature type="transmembrane region" description="Helical" evidence="12">
    <location>
        <begin position="980"/>
        <end position="1006"/>
    </location>
</feature>
<dbReference type="GO" id="GO:0016887">
    <property type="term" value="F:ATP hydrolysis activity"/>
    <property type="evidence" value="ECO:0007669"/>
    <property type="project" value="InterPro"/>
</dbReference>
<feature type="transmembrane region" description="Helical" evidence="12">
    <location>
        <begin position="532"/>
        <end position="556"/>
    </location>
</feature>
<dbReference type="InterPro" id="IPR044746">
    <property type="entry name" value="ABCC_6TM_D1"/>
</dbReference>
<dbReference type="Gene3D" id="3.40.50.300">
    <property type="entry name" value="P-loop containing nucleotide triphosphate hydrolases"/>
    <property type="match status" value="2"/>
</dbReference>
<dbReference type="CDD" id="cd18580">
    <property type="entry name" value="ABC_6TM_ABCC_D2"/>
    <property type="match status" value="1"/>
</dbReference>
<dbReference type="FunFam" id="3.40.50.300:FF:002145">
    <property type="entry name" value="ABC transporter (MsbA subfamily)"/>
    <property type="match status" value="1"/>
</dbReference>
<dbReference type="Gene3D" id="1.20.1560.10">
    <property type="entry name" value="ABC transporter type 1, transmembrane domain"/>
    <property type="match status" value="2"/>
</dbReference>
<gene>
    <name evidence="15" type="ORF">TPAR_00265</name>
</gene>
<evidence type="ECO:0000256" key="4">
    <source>
        <dbReference type="ARBA" id="ARBA00022475"/>
    </source>
</evidence>
<accession>A0A2S4LAS5</accession>
<dbReference type="Pfam" id="PF24357">
    <property type="entry name" value="TMD0_ABC"/>
    <property type="match status" value="1"/>
</dbReference>
<dbReference type="PANTHER" id="PTHR24223:SF399">
    <property type="entry name" value="ABC TRANSPORTER ATNG"/>
    <property type="match status" value="1"/>
</dbReference>
<dbReference type="PROSITE" id="PS50929">
    <property type="entry name" value="ABC_TM1F"/>
    <property type="match status" value="2"/>
</dbReference>
<keyword evidence="8 12" id="KW-1133">Transmembrane helix</keyword>
<evidence type="ECO:0000256" key="7">
    <source>
        <dbReference type="ARBA" id="ARBA00022840"/>
    </source>
</evidence>
<evidence type="ECO:0000256" key="1">
    <source>
        <dbReference type="ARBA" id="ARBA00004651"/>
    </source>
</evidence>
<comment type="caution">
    <text evidence="15">The sequence shown here is derived from an EMBL/GenBank/DDBJ whole genome shotgun (WGS) entry which is preliminary data.</text>
</comment>
<evidence type="ECO:0000313" key="15">
    <source>
        <dbReference type="EMBL" id="POR39545.1"/>
    </source>
</evidence>
<dbReference type="CDD" id="cd18579">
    <property type="entry name" value="ABC_6TM_ABCC_D1"/>
    <property type="match status" value="1"/>
</dbReference>
<feature type="domain" description="ABC transmembrane type-1" evidence="14">
    <location>
        <begin position="945"/>
        <end position="1226"/>
    </location>
</feature>
<comment type="similarity">
    <text evidence="2">Belongs to the ABC transporter superfamily. ABCC family. Conjugate transporter (TC 3.A.1.208) subfamily.</text>
</comment>
<feature type="domain" description="ABC transporter" evidence="13">
    <location>
        <begin position="1261"/>
        <end position="1499"/>
    </location>
</feature>
<keyword evidence="7" id="KW-0067">ATP-binding</keyword>
<feature type="transmembrane region" description="Helical" evidence="12">
    <location>
        <begin position="1197"/>
        <end position="1221"/>
    </location>
</feature>
<feature type="transmembrane region" description="Helical" evidence="12">
    <location>
        <begin position="568"/>
        <end position="588"/>
    </location>
</feature>
<evidence type="ECO:0000256" key="8">
    <source>
        <dbReference type="ARBA" id="ARBA00022989"/>
    </source>
</evidence>
<dbReference type="Pfam" id="PF00005">
    <property type="entry name" value="ABC_tran"/>
    <property type="match status" value="2"/>
</dbReference>
<dbReference type="InterPro" id="IPR011527">
    <property type="entry name" value="ABC1_TM_dom"/>
</dbReference>
<feature type="transmembrane region" description="Helical" evidence="12">
    <location>
        <begin position="331"/>
        <end position="349"/>
    </location>
</feature>
<keyword evidence="6" id="KW-0547">Nucleotide-binding</keyword>
<keyword evidence="3" id="KW-0813">Transport</keyword>
<comment type="subcellular location">
    <subcellularLocation>
        <location evidence="1">Cell membrane</location>
        <topology evidence="1">Multi-pass membrane protein</topology>
    </subcellularLocation>
</comment>
<feature type="domain" description="ABC transporter" evidence="13">
    <location>
        <begin position="656"/>
        <end position="883"/>
    </location>
</feature>
<dbReference type="InterPro" id="IPR027417">
    <property type="entry name" value="P-loop_NTPase"/>
</dbReference>
<feature type="transmembrane region" description="Helical" evidence="12">
    <location>
        <begin position="1167"/>
        <end position="1190"/>
    </location>
</feature>
<name>A0A2S4LAS5_9HYPO</name>
<dbReference type="CDD" id="cd03244">
    <property type="entry name" value="ABCC_MRP_domain2"/>
    <property type="match status" value="1"/>
</dbReference>
<dbReference type="STRING" id="94208.A0A2S4LAS5"/>
<sequence>MTPRSGQPSRLRPVAAASTSQQFVLVGGSPPTLAIVTFEESIMSILPSACFLLLVLVQLTRLFTRKSVVVKPSRLFTAKVIAVTLYVSLRPVVIALWATSSYPTTRISVASSTLELCAALALLIISPLAHRKSPRPSFIIEPYLVVTVLLDAVRARTAWLVGDIDAVAAALTASITVKVILLTLEATSKRHMLVHTHRHLSPEATSGFFGRGFFMWLISLLRDGSRRILSISDLFPINEKLASDKLADELSVEWNRFSTRNLDVLTPLVAGNQQRKHSLAMATILTWRLEVLKITVSRLLLVAFRLMQPFIIEWVVQNISGPNTQETRNRGFGLVGAVALVYFAIAVSTGSYQHLVYRLMAMTRGGLIALIYRKLTESPIQGSDATDSAIMTLIGTDVERICESWYLLVAEVGPSVVQLGAAVWLLQRQLGAVCVAPVILALGPENARKCKSKTSKVTTALSLKAATYVAARQRIWLEAIQDRVNFTANILSNIKIMKMLGMSEALQDLIQGMRVRELTLSKRFRRLSSFNVCLTNLPFIICQMITFAAFTVVAQFQGGEPLSLSQAISSLSIITLLTSPLGMLLFAVPQSCAALGCFERIQTFLLSDSWVDNRQPYQTFPAQTRHANGDIELVLTSPLKDASAVSDEVDPDFDRIVVQKASFGWQDAQPVVRDATLRVTQSTQLILVLGPVGCGKSTFLQGILGETLVLAGSVWVRTKVIAFCDQSPWISNGTIRSCIVGSCDFDNTWYNTVIHACALDVDMQQLHHGDGTLVGSKGVSLSGGQKQRIAIARAVYSRKQIAIFDDVLSGLDAITRDAVLARVFGPSGLLRKMGTTTILATHFVDRLDMADHIVFLDERGTIAKQGPPVPLCPFDGPMSDMFGSQPSHTTQRSETRAQPSQPSSEQVPQPCHHEDEGAPAQQDRQIGDMAVYKYYFASLGWLSFLVFGLFVALNGAFGSMQDAWLTLWSQSNDNSEDPRTGYWLGLYALFAGIRVVTLITAVYYIYVVIVPRSAQNLHLIVLQTAMRAPMSFISRTDTGALINRFSQDMQLVDMTLPGALVNTSFRLAGCMGVAALSIVALPYFAAVIPVIAGVLYLLQQFYLRTSRQLRLLELESKAPLYSHILETIDGMASIRAFGWGTGYIDKSLRLIDTCQKPYYLLLCVQRWLTVVLGLIVAVLATLLTALPLALRASNINAGFVGIALVNMMGFGESLAGLITVWTELETSLGAVSRVKTFAEDTPQEPDEGEKPPTGWPAEGSLTFDNWSASYSNSPVLHGINLSILPGQTVAVCGRTGSGKSSLIASVLGMVNGSGGRIILDGVDLSLFPGNIIRNKVTVVTQDPFMFSGSVRLNLDPLKESTDNEMRAALEKVGLWTTLQGTAGSDEPPTQRALDLETDDLHLSQGQAQLFCLARAMLRRSPVIMLDEPTSSVDATTESQILEIVQTEFGRSTVIMVTHRLSGIRAFDTVAVLDHGALVEYGPPGELLAIPDSALAKLCETRADGE</sequence>
<evidence type="ECO:0000256" key="9">
    <source>
        <dbReference type="ARBA" id="ARBA00023136"/>
    </source>
</evidence>
<keyword evidence="4" id="KW-1003">Cell membrane</keyword>
<dbReference type="EMBL" id="PKSG01000032">
    <property type="protein sequence ID" value="POR39545.1"/>
    <property type="molecule type" value="Genomic_DNA"/>
</dbReference>
<dbReference type="InterPro" id="IPR003439">
    <property type="entry name" value="ABC_transporter-like_ATP-bd"/>
</dbReference>
<dbReference type="Pfam" id="PF00664">
    <property type="entry name" value="ABC_membrane"/>
    <property type="match status" value="2"/>
</dbReference>
<feature type="domain" description="ABC transmembrane type-1" evidence="14">
    <location>
        <begin position="294"/>
        <end position="590"/>
    </location>
</feature>
<feature type="transmembrane region" description="Helical" evidence="12">
    <location>
        <begin position="109"/>
        <end position="129"/>
    </location>
</feature>
<evidence type="ECO:0000256" key="12">
    <source>
        <dbReference type="SAM" id="Phobius"/>
    </source>
</evidence>
<dbReference type="InterPro" id="IPR044726">
    <property type="entry name" value="ABCC_6TM_D2"/>
</dbReference>
<dbReference type="SUPFAM" id="SSF52540">
    <property type="entry name" value="P-loop containing nucleoside triphosphate hydrolases"/>
    <property type="match status" value="2"/>
</dbReference>
<evidence type="ECO:0000256" key="3">
    <source>
        <dbReference type="ARBA" id="ARBA00022448"/>
    </source>
</evidence>
<dbReference type="PROSITE" id="PS50893">
    <property type="entry name" value="ABC_TRANSPORTER_2"/>
    <property type="match status" value="2"/>
</dbReference>
<evidence type="ECO:0000256" key="10">
    <source>
        <dbReference type="ARBA" id="ARBA00023180"/>
    </source>
</evidence>
<dbReference type="InterPro" id="IPR017871">
    <property type="entry name" value="ABC_transporter-like_CS"/>
</dbReference>
<dbReference type="InterPro" id="IPR036640">
    <property type="entry name" value="ABC1_TM_sf"/>
</dbReference>
<feature type="transmembrane region" description="Helical" evidence="12">
    <location>
        <begin position="44"/>
        <end position="64"/>
    </location>
</feature>
<protein>
    <submittedName>
        <fullName evidence="15">ABC transporter</fullName>
    </submittedName>
</protein>
<feature type="transmembrane region" description="Helical" evidence="12">
    <location>
        <begin position="1073"/>
        <end position="1098"/>
    </location>
</feature>
<keyword evidence="5 12" id="KW-0812">Transmembrane</keyword>
<feature type="transmembrane region" description="Helical" evidence="12">
    <location>
        <begin position="76"/>
        <end position="97"/>
    </location>
</feature>
<dbReference type="InterPro" id="IPR050173">
    <property type="entry name" value="ABC_transporter_C-like"/>
</dbReference>
<evidence type="ECO:0000256" key="2">
    <source>
        <dbReference type="ARBA" id="ARBA00009726"/>
    </source>
</evidence>
<evidence type="ECO:0000259" key="13">
    <source>
        <dbReference type="PROSITE" id="PS50893"/>
    </source>
</evidence>
<dbReference type="FunFam" id="1.20.1560.10:FF:000066">
    <property type="entry name" value="ABC multidrug transporter (Eurofung)"/>
    <property type="match status" value="1"/>
</dbReference>
<feature type="compositionally biased region" description="Polar residues" evidence="11">
    <location>
        <begin position="882"/>
        <end position="892"/>
    </location>
</feature>
<organism evidence="15 16">
    <name type="scientific">Tolypocladium paradoxum</name>
    <dbReference type="NCBI Taxonomy" id="94208"/>
    <lineage>
        <taxon>Eukaryota</taxon>
        <taxon>Fungi</taxon>
        <taxon>Dikarya</taxon>
        <taxon>Ascomycota</taxon>
        <taxon>Pezizomycotina</taxon>
        <taxon>Sordariomycetes</taxon>
        <taxon>Hypocreomycetidae</taxon>
        <taxon>Hypocreales</taxon>
        <taxon>Ophiocordycipitaceae</taxon>
        <taxon>Tolypocladium</taxon>
    </lineage>
</organism>
<evidence type="ECO:0000256" key="11">
    <source>
        <dbReference type="SAM" id="MobiDB-lite"/>
    </source>
</evidence>
<dbReference type="GO" id="GO:0140359">
    <property type="term" value="F:ABC-type transporter activity"/>
    <property type="evidence" value="ECO:0007669"/>
    <property type="project" value="InterPro"/>
</dbReference>
<evidence type="ECO:0000313" key="16">
    <source>
        <dbReference type="Proteomes" id="UP000237481"/>
    </source>
</evidence>
<dbReference type="InterPro" id="IPR056227">
    <property type="entry name" value="TMD0_ABC"/>
</dbReference>
<feature type="transmembrane region" description="Helical" evidence="12">
    <location>
        <begin position="934"/>
        <end position="960"/>
    </location>
</feature>
<dbReference type="PANTHER" id="PTHR24223">
    <property type="entry name" value="ATP-BINDING CASSETTE SUB-FAMILY C"/>
    <property type="match status" value="1"/>
</dbReference>
<reference evidence="15 16" key="1">
    <citation type="submission" date="2018-01" db="EMBL/GenBank/DDBJ databases">
        <title>Harnessing the power of phylogenomics to disentangle the directionality and signatures of interkingdom host jumping in the parasitic fungal genus Tolypocladium.</title>
        <authorList>
            <person name="Quandt C.A."/>
            <person name="Patterson W."/>
            <person name="Spatafora J.W."/>
        </authorList>
    </citation>
    <scope>NUCLEOTIDE SEQUENCE [LARGE SCALE GENOMIC DNA]</scope>
    <source>
        <strain evidence="15 16">NRBC 100945</strain>
    </source>
</reference>
<dbReference type="PROSITE" id="PS00211">
    <property type="entry name" value="ABC_TRANSPORTER_1"/>
    <property type="match status" value="2"/>
</dbReference>
<dbReference type="InterPro" id="IPR003593">
    <property type="entry name" value="AAA+_ATPase"/>
</dbReference>
<dbReference type="GO" id="GO:0005886">
    <property type="term" value="C:plasma membrane"/>
    <property type="evidence" value="ECO:0007669"/>
    <property type="project" value="UniProtKB-SubCell"/>
</dbReference>
<evidence type="ECO:0000256" key="5">
    <source>
        <dbReference type="ARBA" id="ARBA00022692"/>
    </source>
</evidence>
<keyword evidence="16" id="KW-1185">Reference proteome</keyword>
<dbReference type="OrthoDB" id="6500128at2759"/>
<dbReference type="SMART" id="SM00382">
    <property type="entry name" value="AAA"/>
    <property type="match status" value="2"/>
</dbReference>
<dbReference type="Proteomes" id="UP000237481">
    <property type="component" value="Unassembled WGS sequence"/>
</dbReference>
<keyword evidence="10" id="KW-0325">Glycoprotein</keyword>
<dbReference type="CDD" id="cd03250">
    <property type="entry name" value="ABCC_MRP_domain1"/>
    <property type="match status" value="1"/>
</dbReference>